<accession>A0A518GG65</accession>
<evidence type="ECO:0000313" key="3">
    <source>
        <dbReference type="Proteomes" id="UP000318017"/>
    </source>
</evidence>
<evidence type="ECO:0000256" key="1">
    <source>
        <dbReference type="SAM" id="MobiDB-lite"/>
    </source>
</evidence>
<dbReference type="EMBL" id="CP036298">
    <property type="protein sequence ID" value="QDV27592.1"/>
    <property type="molecule type" value="Genomic_DNA"/>
</dbReference>
<dbReference type="Proteomes" id="UP000318017">
    <property type="component" value="Chromosome"/>
</dbReference>
<dbReference type="KEGG" id="ahel:Q31a_59840"/>
<protein>
    <submittedName>
        <fullName evidence="2">Uncharacterized protein</fullName>
    </submittedName>
</protein>
<reference evidence="2 3" key="1">
    <citation type="submission" date="2019-02" db="EMBL/GenBank/DDBJ databases">
        <title>Deep-cultivation of Planctomycetes and their phenomic and genomic characterization uncovers novel biology.</title>
        <authorList>
            <person name="Wiegand S."/>
            <person name="Jogler M."/>
            <person name="Boedeker C."/>
            <person name="Pinto D."/>
            <person name="Vollmers J."/>
            <person name="Rivas-Marin E."/>
            <person name="Kohn T."/>
            <person name="Peeters S.H."/>
            <person name="Heuer A."/>
            <person name="Rast P."/>
            <person name="Oberbeckmann S."/>
            <person name="Bunk B."/>
            <person name="Jeske O."/>
            <person name="Meyerdierks A."/>
            <person name="Storesund J.E."/>
            <person name="Kallscheuer N."/>
            <person name="Luecker S."/>
            <person name="Lage O.M."/>
            <person name="Pohl T."/>
            <person name="Merkel B.J."/>
            <person name="Hornburger P."/>
            <person name="Mueller R.-W."/>
            <person name="Bruemmer F."/>
            <person name="Labrenz M."/>
            <person name="Spormann A.M."/>
            <person name="Op den Camp H."/>
            <person name="Overmann J."/>
            <person name="Amann R."/>
            <person name="Jetten M.S.M."/>
            <person name="Mascher T."/>
            <person name="Medema M.H."/>
            <person name="Devos D.P."/>
            <person name="Kaster A.-K."/>
            <person name="Ovreas L."/>
            <person name="Rohde M."/>
            <person name="Galperin M.Y."/>
            <person name="Jogler C."/>
        </authorList>
    </citation>
    <scope>NUCLEOTIDE SEQUENCE [LARGE SCALE GENOMIC DNA]</scope>
    <source>
        <strain evidence="2 3">Q31a</strain>
    </source>
</reference>
<feature type="region of interest" description="Disordered" evidence="1">
    <location>
        <begin position="1"/>
        <end position="24"/>
    </location>
</feature>
<sequence length="106" mass="11090">MLPLTGTRSRGTMLPMTGHGPGDHATGLWRRSSDCLDRSTALLNAILPFAAVNKKRSAGTSAHADAIFPSRGIVTAPHRLLLFISHDVPIGGITVHDAIGAISDIA</sequence>
<evidence type="ECO:0000313" key="2">
    <source>
        <dbReference type="EMBL" id="QDV27592.1"/>
    </source>
</evidence>
<dbReference type="AlphaFoldDB" id="A0A518GG65"/>
<feature type="compositionally biased region" description="Polar residues" evidence="1">
    <location>
        <begin position="1"/>
        <end position="10"/>
    </location>
</feature>
<keyword evidence="3" id="KW-1185">Reference proteome</keyword>
<name>A0A518GG65_9BACT</name>
<proteinExistence type="predicted"/>
<gene>
    <name evidence="2" type="ORF">Q31a_59840</name>
</gene>
<organism evidence="2 3">
    <name type="scientific">Aureliella helgolandensis</name>
    <dbReference type="NCBI Taxonomy" id="2527968"/>
    <lineage>
        <taxon>Bacteria</taxon>
        <taxon>Pseudomonadati</taxon>
        <taxon>Planctomycetota</taxon>
        <taxon>Planctomycetia</taxon>
        <taxon>Pirellulales</taxon>
        <taxon>Pirellulaceae</taxon>
        <taxon>Aureliella</taxon>
    </lineage>
</organism>